<dbReference type="EMBL" id="CP060782">
    <property type="protein sequence ID" value="QNP46771.1"/>
    <property type="molecule type" value="Genomic_DNA"/>
</dbReference>
<sequence length="216" mass="23598">MRARFIPTLQALFSRTFEPNGAALIKATSFVSEIAGELMVEGEPALFLYATPRSFISGILAGENSRKELAGRSEQRTGRLVARGVNLSAPRSEADLAAAAWACEMVALESAEGANILWADFDRVLCDLDGFLRKLAGFFAFPATAERLAEIANGPLTRRYSKATEYEYSPELRRELLAEAERNHRTDIESALAMLDAAAETAPLLRKALDRAQAES</sequence>
<dbReference type="Proteomes" id="UP000516105">
    <property type="component" value="Chromosome"/>
</dbReference>
<gene>
    <name evidence="1" type="ORF">H9L14_06880</name>
</gene>
<accession>A0ABX6TBM5</accession>
<evidence type="ECO:0000313" key="1">
    <source>
        <dbReference type="EMBL" id="QNP46771.1"/>
    </source>
</evidence>
<evidence type="ECO:0008006" key="3">
    <source>
        <dbReference type="Google" id="ProtNLM"/>
    </source>
</evidence>
<reference evidence="1 2" key="1">
    <citation type="submission" date="2020-08" db="EMBL/GenBank/DDBJ databases">
        <title>Genome sequence of Sphingomonas sediminicola KACC 15039T.</title>
        <authorList>
            <person name="Hyun D.-W."/>
            <person name="Bae J.-W."/>
        </authorList>
    </citation>
    <scope>NUCLEOTIDE SEQUENCE [LARGE SCALE GENOMIC DNA]</scope>
    <source>
        <strain evidence="1 2">KACC 15039</strain>
    </source>
</reference>
<organism evidence="1 2">
    <name type="scientific">Sphingomonas sediminicola</name>
    <dbReference type="NCBI Taxonomy" id="386874"/>
    <lineage>
        <taxon>Bacteria</taxon>
        <taxon>Pseudomonadati</taxon>
        <taxon>Pseudomonadota</taxon>
        <taxon>Alphaproteobacteria</taxon>
        <taxon>Sphingomonadales</taxon>
        <taxon>Sphingomonadaceae</taxon>
        <taxon>Sphingomonas</taxon>
    </lineage>
</organism>
<proteinExistence type="predicted"/>
<protein>
    <recommendedName>
        <fullName evidence="3">FCD domain-containing protein</fullName>
    </recommendedName>
</protein>
<dbReference type="RefSeq" id="WP_187709724.1">
    <property type="nucleotide sequence ID" value="NZ_CP060782.1"/>
</dbReference>
<name>A0ABX6TBM5_9SPHN</name>
<keyword evidence="2" id="KW-1185">Reference proteome</keyword>
<evidence type="ECO:0000313" key="2">
    <source>
        <dbReference type="Proteomes" id="UP000516105"/>
    </source>
</evidence>